<evidence type="ECO:0000313" key="2">
    <source>
        <dbReference type="EMBL" id="ADD40238.1"/>
    </source>
</evidence>
<feature type="region of interest" description="Disordered" evidence="1">
    <location>
        <begin position="1"/>
        <end position="46"/>
    </location>
</feature>
<protein>
    <submittedName>
        <fullName evidence="2">Uncharacterized protein</fullName>
    </submittedName>
</protein>
<proteinExistence type="predicted"/>
<dbReference type="KEGG" id="sna:Snas_0523"/>
<evidence type="ECO:0000256" key="1">
    <source>
        <dbReference type="SAM" id="MobiDB-lite"/>
    </source>
</evidence>
<evidence type="ECO:0000313" key="3">
    <source>
        <dbReference type="Proteomes" id="UP000000844"/>
    </source>
</evidence>
<feature type="compositionally biased region" description="Basic residues" evidence="1">
    <location>
        <begin position="31"/>
        <end position="46"/>
    </location>
</feature>
<dbReference type="Proteomes" id="UP000000844">
    <property type="component" value="Chromosome"/>
</dbReference>
<dbReference type="RefSeq" id="WP_013015809.1">
    <property type="nucleotide sequence ID" value="NC_013947.1"/>
</dbReference>
<organism evidence="2 3">
    <name type="scientific">Stackebrandtia nassauensis (strain DSM 44728 / CIP 108903 / NRRL B-16338 / NBRC 102104 / LLR-40K-21)</name>
    <dbReference type="NCBI Taxonomy" id="446470"/>
    <lineage>
        <taxon>Bacteria</taxon>
        <taxon>Bacillati</taxon>
        <taxon>Actinomycetota</taxon>
        <taxon>Actinomycetes</taxon>
        <taxon>Glycomycetales</taxon>
        <taxon>Glycomycetaceae</taxon>
        <taxon>Stackebrandtia</taxon>
    </lineage>
</organism>
<accession>D3Q5T9</accession>
<gene>
    <name evidence="2" type="ordered locus">Snas_0523</name>
</gene>
<name>D3Q5T9_STANL</name>
<dbReference type="HOGENOM" id="CLU_3189274_0_0_11"/>
<dbReference type="EMBL" id="CP001778">
    <property type="protein sequence ID" value="ADD40238.1"/>
    <property type="molecule type" value="Genomic_DNA"/>
</dbReference>
<sequence>MTINSTPTVPPQAASIEAVPAGNAHPGASPRPKRYHGRHRRPRNAG</sequence>
<keyword evidence="3" id="KW-1185">Reference proteome</keyword>
<reference evidence="2 3" key="1">
    <citation type="journal article" date="2009" name="Stand. Genomic Sci.">
        <title>Complete genome sequence of Stackebrandtia nassauensis type strain (LLR-40K-21).</title>
        <authorList>
            <person name="Munk C."/>
            <person name="Lapidus A."/>
            <person name="Copeland A."/>
            <person name="Jando M."/>
            <person name="Mayilraj S."/>
            <person name="Glavina Del Rio T."/>
            <person name="Nolan M."/>
            <person name="Chen F."/>
            <person name="Lucas S."/>
            <person name="Tice H."/>
            <person name="Cheng J.F."/>
            <person name="Han C."/>
            <person name="Detter J.C."/>
            <person name="Bruce D."/>
            <person name="Goodwin L."/>
            <person name="Chain P."/>
            <person name="Pitluck S."/>
            <person name="Goker M."/>
            <person name="Ovchinikova G."/>
            <person name="Pati A."/>
            <person name="Ivanova N."/>
            <person name="Mavromatis K."/>
            <person name="Chen A."/>
            <person name="Palaniappan K."/>
            <person name="Land M."/>
            <person name="Hauser L."/>
            <person name="Chang Y.J."/>
            <person name="Jeffries C.D."/>
            <person name="Bristow J."/>
            <person name="Eisen J.A."/>
            <person name="Markowitz V."/>
            <person name="Hugenholtz P."/>
            <person name="Kyrpides N.C."/>
            <person name="Klenk H.P."/>
        </authorList>
    </citation>
    <scope>NUCLEOTIDE SEQUENCE [LARGE SCALE GENOMIC DNA]</scope>
    <source>
        <strain evidence="3">DSM 44728 / CIP 108903 / NRRL B-16338 / NBRC 102104 / LLR-40K-21</strain>
    </source>
</reference>
<dbReference type="AlphaFoldDB" id="D3Q5T9"/>